<dbReference type="RefSeq" id="WP_058357212.1">
    <property type="nucleotide sequence ID" value="NZ_CABKVG010000010.1"/>
</dbReference>
<accession>A0ABY4E5C0</accession>
<organism evidence="1 2">
    <name type="scientific">Vitreoscilla massiliensis</name>
    <dbReference type="NCBI Taxonomy" id="1689272"/>
    <lineage>
        <taxon>Bacteria</taxon>
        <taxon>Pseudomonadati</taxon>
        <taxon>Pseudomonadota</taxon>
        <taxon>Betaproteobacteria</taxon>
        <taxon>Neisseriales</taxon>
        <taxon>Neisseriaceae</taxon>
        <taxon>Vitreoscilla</taxon>
    </lineage>
</organism>
<protein>
    <submittedName>
        <fullName evidence="1">Uncharacterized protein</fullName>
    </submittedName>
</protein>
<keyword evidence="2" id="KW-1185">Reference proteome</keyword>
<reference evidence="1 2" key="1">
    <citation type="journal article" date="2022" name="Res Sq">
        <title>Evolution of multicellular longitudinally dividing oral cavity symbionts (Neisseriaceae).</title>
        <authorList>
            <person name="Nyongesa S."/>
            <person name="Weber P."/>
            <person name="Bernet E."/>
            <person name="Pullido F."/>
            <person name="Nieckarz M."/>
            <person name="Delaby M."/>
            <person name="Nieves C."/>
            <person name="Viehboeck T."/>
            <person name="Krause N."/>
            <person name="Rivera-Millot A."/>
            <person name="Nakamura A."/>
            <person name="Vischer N."/>
            <person name="VanNieuwenhze M."/>
            <person name="Brun Y."/>
            <person name="Cava F."/>
            <person name="Bulgheresi S."/>
            <person name="Veyrier F."/>
        </authorList>
    </citation>
    <scope>NUCLEOTIDE SEQUENCE [LARGE SCALE GENOMIC DNA]</scope>
    <source>
        <strain evidence="1 2">SN4</strain>
    </source>
</reference>
<gene>
    <name evidence="1" type="ORF">LVJ82_00645</name>
</gene>
<evidence type="ECO:0000313" key="1">
    <source>
        <dbReference type="EMBL" id="UOO89523.1"/>
    </source>
</evidence>
<dbReference type="Proteomes" id="UP000832011">
    <property type="component" value="Chromosome"/>
</dbReference>
<dbReference type="EMBL" id="CP091511">
    <property type="protein sequence ID" value="UOO89523.1"/>
    <property type="molecule type" value="Genomic_DNA"/>
</dbReference>
<sequence>MKLGLTTKHYPNHGTVIVPCDSQGNALGDNVSSVEVKDGIVTIQYHADESMKFGGAKGMNSGHYRFSAMNDDSKGQDMANAEMKISVDTKEFQSMLDDFIKTTLPNAVRAIVQDEMNKQAKAAVMEIK</sequence>
<proteinExistence type="predicted"/>
<evidence type="ECO:0000313" key="2">
    <source>
        <dbReference type="Proteomes" id="UP000832011"/>
    </source>
</evidence>
<name>A0ABY4E5C0_9NEIS</name>